<evidence type="ECO:0000256" key="7">
    <source>
        <dbReference type="ARBA" id="ARBA00022989"/>
    </source>
</evidence>
<keyword evidence="13" id="KW-1185">Reference proteome</keyword>
<evidence type="ECO:0000256" key="8">
    <source>
        <dbReference type="ARBA" id="ARBA00023136"/>
    </source>
</evidence>
<evidence type="ECO:0000256" key="2">
    <source>
        <dbReference type="ARBA" id="ARBA00007069"/>
    </source>
</evidence>
<feature type="domain" description="ABC transmembrane type-1" evidence="11">
    <location>
        <begin position="76"/>
        <end position="306"/>
    </location>
</feature>
<dbReference type="InterPro" id="IPR035906">
    <property type="entry name" value="MetI-like_sf"/>
</dbReference>
<keyword evidence="6 9" id="KW-0812">Transmembrane</keyword>
<accession>A0A7W7C4Y8</accession>
<dbReference type="EMBL" id="JACHMH010000001">
    <property type="protein sequence ID" value="MBB4674635.1"/>
    <property type="molecule type" value="Genomic_DNA"/>
</dbReference>
<keyword evidence="3 9" id="KW-0813">Transport</keyword>
<evidence type="ECO:0000256" key="6">
    <source>
        <dbReference type="ARBA" id="ARBA00022692"/>
    </source>
</evidence>
<keyword evidence="8 9" id="KW-0472">Membrane</keyword>
<comment type="similarity">
    <text evidence="2 10">Belongs to the binding-protein-dependent transport system permease family. CysTW subfamily.</text>
</comment>
<dbReference type="CDD" id="cd06261">
    <property type="entry name" value="TM_PBP2"/>
    <property type="match status" value="1"/>
</dbReference>
<reference evidence="12 13" key="1">
    <citation type="submission" date="2020-08" db="EMBL/GenBank/DDBJ databases">
        <title>Sequencing the genomes of 1000 actinobacteria strains.</title>
        <authorList>
            <person name="Klenk H.-P."/>
        </authorList>
    </citation>
    <scope>NUCLEOTIDE SEQUENCE [LARGE SCALE GENOMIC DNA]</scope>
    <source>
        <strain evidence="12 13">DSM 44230</strain>
    </source>
</reference>
<dbReference type="InterPro" id="IPR051124">
    <property type="entry name" value="Phosphate_Transport_Permease"/>
</dbReference>
<comment type="caution">
    <text evidence="10">Lacks conserved residue(s) required for the propagation of feature annotation.</text>
</comment>
<dbReference type="Pfam" id="PF00528">
    <property type="entry name" value="BPD_transp_1"/>
    <property type="match status" value="1"/>
</dbReference>
<keyword evidence="4 10" id="KW-1003">Cell membrane</keyword>
<dbReference type="Gene3D" id="1.10.3720.10">
    <property type="entry name" value="MetI-like"/>
    <property type="match status" value="1"/>
</dbReference>
<organism evidence="12 13">
    <name type="scientific">Crossiella cryophila</name>
    <dbReference type="NCBI Taxonomy" id="43355"/>
    <lineage>
        <taxon>Bacteria</taxon>
        <taxon>Bacillati</taxon>
        <taxon>Actinomycetota</taxon>
        <taxon>Actinomycetes</taxon>
        <taxon>Pseudonocardiales</taxon>
        <taxon>Pseudonocardiaceae</taxon>
        <taxon>Crossiella</taxon>
    </lineage>
</organism>
<dbReference type="InterPro" id="IPR011864">
    <property type="entry name" value="Phosphate_PstC"/>
</dbReference>
<dbReference type="PROSITE" id="PS50928">
    <property type="entry name" value="ABC_TM1"/>
    <property type="match status" value="1"/>
</dbReference>
<feature type="transmembrane region" description="Helical" evidence="9">
    <location>
        <begin position="113"/>
        <end position="133"/>
    </location>
</feature>
<dbReference type="PANTHER" id="PTHR30425:SF1">
    <property type="entry name" value="PHOSPHATE TRANSPORT SYSTEM PERMEASE PROTEIN PSTC"/>
    <property type="match status" value="1"/>
</dbReference>
<evidence type="ECO:0000256" key="10">
    <source>
        <dbReference type="RuleBase" id="RU363054"/>
    </source>
</evidence>
<keyword evidence="7 9" id="KW-1133">Transmembrane helix</keyword>
<evidence type="ECO:0000313" key="13">
    <source>
        <dbReference type="Proteomes" id="UP000533598"/>
    </source>
</evidence>
<evidence type="ECO:0000313" key="12">
    <source>
        <dbReference type="EMBL" id="MBB4674635.1"/>
    </source>
</evidence>
<dbReference type="AlphaFoldDB" id="A0A7W7C4Y8"/>
<name>A0A7W7C4Y8_9PSEU</name>
<dbReference type="PANTHER" id="PTHR30425">
    <property type="entry name" value="PHOSPHATE TRANSPORT SYSTEM PERMEASE PROTEIN PST"/>
    <property type="match status" value="1"/>
</dbReference>
<dbReference type="Proteomes" id="UP000533598">
    <property type="component" value="Unassembled WGS sequence"/>
</dbReference>
<feature type="transmembrane region" description="Helical" evidence="9">
    <location>
        <begin position="285"/>
        <end position="306"/>
    </location>
</feature>
<dbReference type="NCBIfam" id="TIGR02138">
    <property type="entry name" value="phosphate_pstC"/>
    <property type="match status" value="1"/>
</dbReference>
<dbReference type="GO" id="GO:0005886">
    <property type="term" value="C:plasma membrane"/>
    <property type="evidence" value="ECO:0007669"/>
    <property type="project" value="UniProtKB-SubCell"/>
</dbReference>
<dbReference type="InterPro" id="IPR000515">
    <property type="entry name" value="MetI-like"/>
</dbReference>
<evidence type="ECO:0000259" key="11">
    <source>
        <dbReference type="PROSITE" id="PS50928"/>
    </source>
</evidence>
<comment type="caution">
    <text evidence="12">The sequence shown here is derived from an EMBL/GenBank/DDBJ whole genome shotgun (WGS) entry which is preliminary data.</text>
</comment>
<evidence type="ECO:0000256" key="4">
    <source>
        <dbReference type="ARBA" id="ARBA00022475"/>
    </source>
</evidence>
<evidence type="ECO:0000256" key="5">
    <source>
        <dbReference type="ARBA" id="ARBA00022592"/>
    </source>
</evidence>
<evidence type="ECO:0000256" key="3">
    <source>
        <dbReference type="ARBA" id="ARBA00022448"/>
    </source>
</evidence>
<dbReference type="GO" id="GO:0006817">
    <property type="term" value="P:phosphate ion transport"/>
    <property type="evidence" value="ECO:0007669"/>
    <property type="project" value="UniProtKB-KW"/>
</dbReference>
<feature type="transmembrane region" description="Helical" evidence="9">
    <location>
        <begin position="75"/>
        <end position="101"/>
    </location>
</feature>
<evidence type="ECO:0000256" key="9">
    <source>
        <dbReference type="RuleBase" id="RU363032"/>
    </source>
</evidence>
<feature type="transmembrane region" description="Helical" evidence="9">
    <location>
        <begin position="20"/>
        <end position="44"/>
    </location>
</feature>
<gene>
    <name evidence="12" type="ORF">HNR67_000753</name>
</gene>
<dbReference type="SUPFAM" id="SSF161098">
    <property type="entry name" value="MetI-like"/>
    <property type="match status" value="1"/>
</dbReference>
<comment type="function">
    <text evidence="10">Part of the binding-protein-dependent transport system for phosphate; probably responsible for the translocation of the substrate across the membrane.</text>
</comment>
<keyword evidence="5 10" id="KW-0592">Phosphate transport</keyword>
<evidence type="ECO:0000256" key="1">
    <source>
        <dbReference type="ARBA" id="ARBA00004651"/>
    </source>
</evidence>
<protein>
    <recommendedName>
        <fullName evidence="10">Phosphate transport system permease protein</fullName>
    </recommendedName>
</protein>
<dbReference type="GO" id="GO:0005315">
    <property type="term" value="F:phosphate transmembrane transporter activity"/>
    <property type="evidence" value="ECO:0007669"/>
    <property type="project" value="InterPro"/>
</dbReference>
<feature type="transmembrane region" description="Helical" evidence="9">
    <location>
        <begin position="170"/>
        <end position="189"/>
    </location>
</feature>
<dbReference type="RefSeq" id="WP_312986369.1">
    <property type="nucleotide sequence ID" value="NZ_BAAAUI010000003.1"/>
</dbReference>
<comment type="subcellular location">
    <subcellularLocation>
        <location evidence="1 9">Cell membrane</location>
        <topology evidence="1 9">Multi-pass membrane protein</topology>
    </subcellularLocation>
</comment>
<sequence>MTTAPSKPVRRPGDRIFSGIASGTGVFIVALIGAIGIFLLLQAIPSLQANNANFLFSYAWDTNDLNNLRFGIPDLLWVTVASSLLALLLAMPISLGIALFLTQYAPRRLARPFAYVVDLLAAVPSIIFGLWGIQVLAPVLTPFAEWLTANLGWFPLFAKGNVNPAGGGHIFTAGVVLAVMILPTVTGVSREVFARTPREHIEGALALGATRWEVIQTTVLPFGKAGFVNASMLGLGRALGETMALYLILSTTAQQPFFSLFDGGSTFASKIALGISEAASSPLAAGAYIAAGLVLFVLTFAVNATARSIVARKKEYS</sequence>
<proteinExistence type="inferred from homology"/>